<dbReference type="PANTHER" id="PTHR30614">
    <property type="entry name" value="MEMBRANE COMPONENT OF AMINO ACID ABC TRANSPORTER"/>
    <property type="match status" value="1"/>
</dbReference>
<dbReference type="AlphaFoldDB" id="A0A975F6A5"/>
<dbReference type="Proteomes" id="UP000671908">
    <property type="component" value="Chromosome"/>
</dbReference>
<organism evidence="11 12">
    <name type="scientific">Treponema parvum</name>
    <dbReference type="NCBI Taxonomy" id="138851"/>
    <lineage>
        <taxon>Bacteria</taxon>
        <taxon>Pseudomonadati</taxon>
        <taxon>Spirochaetota</taxon>
        <taxon>Spirochaetia</taxon>
        <taxon>Spirochaetales</taxon>
        <taxon>Treponemataceae</taxon>
        <taxon>Treponema</taxon>
    </lineage>
</organism>
<comment type="similarity">
    <text evidence="2">Belongs to the binding-protein-dependent transport system permease family. HisMQ subfamily.</text>
</comment>
<dbReference type="GO" id="GO:0043190">
    <property type="term" value="C:ATP-binding cassette (ABC) transporter complex"/>
    <property type="evidence" value="ECO:0007669"/>
    <property type="project" value="InterPro"/>
</dbReference>
<evidence type="ECO:0000313" key="11">
    <source>
        <dbReference type="EMBL" id="QTQ15187.1"/>
    </source>
</evidence>
<evidence type="ECO:0000259" key="10">
    <source>
        <dbReference type="PROSITE" id="PS50928"/>
    </source>
</evidence>
<dbReference type="CDD" id="cd06261">
    <property type="entry name" value="TM_PBP2"/>
    <property type="match status" value="1"/>
</dbReference>
<dbReference type="PROSITE" id="PS50928">
    <property type="entry name" value="ABC_TM1"/>
    <property type="match status" value="1"/>
</dbReference>
<name>A0A975F6A5_9SPIR</name>
<keyword evidence="5 9" id="KW-0812">Transmembrane</keyword>
<dbReference type="PANTHER" id="PTHR30614:SF0">
    <property type="entry name" value="L-CYSTINE TRANSPORT SYSTEM PERMEASE PROTEIN TCYL"/>
    <property type="match status" value="1"/>
</dbReference>
<evidence type="ECO:0000256" key="4">
    <source>
        <dbReference type="ARBA" id="ARBA00022475"/>
    </source>
</evidence>
<evidence type="ECO:0000256" key="8">
    <source>
        <dbReference type="ARBA" id="ARBA00023136"/>
    </source>
</evidence>
<comment type="subcellular location">
    <subcellularLocation>
        <location evidence="1">Cell inner membrane</location>
        <topology evidence="1">Multi-pass membrane protein</topology>
    </subcellularLocation>
    <subcellularLocation>
        <location evidence="9">Cell membrane</location>
        <topology evidence="9">Multi-pass membrane protein</topology>
    </subcellularLocation>
</comment>
<protein>
    <submittedName>
        <fullName evidence="11">Amino acid ABC transporter permease</fullName>
    </submittedName>
</protein>
<evidence type="ECO:0000256" key="3">
    <source>
        <dbReference type="ARBA" id="ARBA00022448"/>
    </source>
</evidence>
<evidence type="ECO:0000256" key="7">
    <source>
        <dbReference type="ARBA" id="ARBA00022989"/>
    </source>
</evidence>
<dbReference type="SUPFAM" id="SSF161098">
    <property type="entry name" value="MetI-like"/>
    <property type="match status" value="1"/>
</dbReference>
<feature type="transmembrane region" description="Helical" evidence="9">
    <location>
        <begin position="188"/>
        <end position="206"/>
    </location>
</feature>
<evidence type="ECO:0000256" key="5">
    <source>
        <dbReference type="ARBA" id="ARBA00022692"/>
    </source>
</evidence>
<feature type="transmembrane region" description="Helical" evidence="9">
    <location>
        <begin position="59"/>
        <end position="80"/>
    </location>
</feature>
<feature type="transmembrane region" description="Helical" evidence="9">
    <location>
        <begin position="20"/>
        <end position="47"/>
    </location>
</feature>
<keyword evidence="3 9" id="KW-0813">Transport</keyword>
<reference evidence="11 12" key="1">
    <citation type="journal article" date="2021" name="Microbiol. Resour. Announc.">
        <title>Complete Genome Sequences of Three Human Oral Treponema parvum Isolates.</title>
        <authorList>
            <person name="Zeng H."/>
            <person name="Watt R.M."/>
        </authorList>
    </citation>
    <scope>NUCLEOTIDE SEQUENCE [LARGE SCALE GENOMIC DNA]</scope>
    <source>
        <strain evidence="11 12">ATCC 700770</strain>
    </source>
</reference>
<dbReference type="NCBIfam" id="TIGR01726">
    <property type="entry name" value="HEQRo_perm_3TM"/>
    <property type="match status" value="1"/>
</dbReference>
<evidence type="ECO:0000313" key="12">
    <source>
        <dbReference type="Proteomes" id="UP000671908"/>
    </source>
</evidence>
<feature type="domain" description="ABC transmembrane type-1" evidence="10">
    <location>
        <begin position="21"/>
        <end position="209"/>
    </location>
</feature>
<accession>A0A975F6A5</accession>
<gene>
    <name evidence="11" type="ORF">HRQ91_09520</name>
</gene>
<dbReference type="Pfam" id="PF00528">
    <property type="entry name" value="BPD_transp_1"/>
    <property type="match status" value="1"/>
</dbReference>
<keyword evidence="7 9" id="KW-1133">Transmembrane helix</keyword>
<evidence type="ECO:0000256" key="1">
    <source>
        <dbReference type="ARBA" id="ARBA00004429"/>
    </source>
</evidence>
<dbReference type="InterPro" id="IPR010065">
    <property type="entry name" value="AA_ABC_transptr_permease_3TM"/>
</dbReference>
<dbReference type="InterPro" id="IPR043429">
    <property type="entry name" value="ArtM/GltK/GlnP/TcyL/YhdX-like"/>
</dbReference>
<dbReference type="KEGG" id="tpav:HRQ91_09520"/>
<dbReference type="EMBL" id="CP054142">
    <property type="protein sequence ID" value="QTQ15187.1"/>
    <property type="molecule type" value="Genomic_DNA"/>
</dbReference>
<evidence type="ECO:0000256" key="9">
    <source>
        <dbReference type="RuleBase" id="RU363032"/>
    </source>
</evidence>
<keyword evidence="6" id="KW-0029">Amino-acid transport</keyword>
<evidence type="ECO:0000256" key="2">
    <source>
        <dbReference type="ARBA" id="ARBA00010072"/>
    </source>
</evidence>
<dbReference type="InterPro" id="IPR035906">
    <property type="entry name" value="MetI-like_sf"/>
</dbReference>
<dbReference type="InterPro" id="IPR000515">
    <property type="entry name" value="MetI-like"/>
</dbReference>
<dbReference type="GO" id="GO:0006865">
    <property type="term" value="P:amino acid transport"/>
    <property type="evidence" value="ECO:0007669"/>
    <property type="project" value="UniProtKB-KW"/>
</dbReference>
<dbReference type="GO" id="GO:0022857">
    <property type="term" value="F:transmembrane transporter activity"/>
    <property type="evidence" value="ECO:0007669"/>
    <property type="project" value="InterPro"/>
</dbReference>
<evidence type="ECO:0000256" key="6">
    <source>
        <dbReference type="ARBA" id="ARBA00022970"/>
    </source>
</evidence>
<proteinExistence type="inferred from homology"/>
<keyword evidence="4" id="KW-1003">Cell membrane</keyword>
<keyword evidence="8 9" id="KW-0472">Membrane</keyword>
<sequence length="221" mass="24618">MSERLLNILADSFTKILIPGLTMTIPLTVLSFSFALVIAVITAMIQFSKIHILKDLARFYIWVIRGTPVLVQLYMLFYGLPSLGIVLDPFPSAVIVFSINEGAYMAETVRAALESVPKGQIEAGYCVGMSYLQIMRRIVLPQAFKTAFPPLSNSLIALVKETSLAANITVLEMFMATQRIVARTYEPLALYFEVGLIYLFFSTVLTKFQHMGEKKLNAAGY</sequence>
<keyword evidence="12" id="KW-1185">Reference proteome</keyword>
<dbReference type="Gene3D" id="1.10.3720.10">
    <property type="entry name" value="MetI-like"/>
    <property type="match status" value="1"/>
</dbReference>